<sequence length="83" mass="9453">MSSSKFAIFCIVLVSLASLHECNFFTDMFKSDPIINPITGEKVKEPPCYPYGKRFRCTNVAGIFVVNSAEECWSFCARIHRRP</sequence>
<dbReference type="OrthoDB" id="10431976at2759"/>
<evidence type="ECO:0000313" key="3">
    <source>
        <dbReference type="Proteomes" id="UP000029120"/>
    </source>
</evidence>
<organism evidence="2 3">
    <name type="scientific">Arabis alpina</name>
    <name type="common">Alpine rock-cress</name>
    <dbReference type="NCBI Taxonomy" id="50452"/>
    <lineage>
        <taxon>Eukaryota</taxon>
        <taxon>Viridiplantae</taxon>
        <taxon>Streptophyta</taxon>
        <taxon>Embryophyta</taxon>
        <taxon>Tracheophyta</taxon>
        <taxon>Spermatophyta</taxon>
        <taxon>Magnoliopsida</taxon>
        <taxon>eudicotyledons</taxon>
        <taxon>Gunneridae</taxon>
        <taxon>Pentapetalae</taxon>
        <taxon>rosids</taxon>
        <taxon>malvids</taxon>
        <taxon>Brassicales</taxon>
        <taxon>Brassicaceae</taxon>
        <taxon>Arabideae</taxon>
        <taxon>Arabis</taxon>
    </lineage>
</organism>
<gene>
    <name evidence="2" type="ordered locus">AALP_Aa5g096000</name>
</gene>
<evidence type="ECO:0000313" key="2">
    <source>
        <dbReference type="EMBL" id="KFK34053.1"/>
    </source>
</evidence>
<keyword evidence="3" id="KW-1185">Reference proteome</keyword>
<feature type="chain" id="PRO_5001822646" evidence="1">
    <location>
        <begin position="23"/>
        <end position="83"/>
    </location>
</feature>
<name>A0A087GW01_ARAAL</name>
<keyword evidence="1" id="KW-0732">Signal</keyword>
<dbReference type="EMBL" id="CM002873">
    <property type="protein sequence ID" value="KFK34053.1"/>
    <property type="molecule type" value="Genomic_DNA"/>
</dbReference>
<evidence type="ECO:0000256" key="1">
    <source>
        <dbReference type="SAM" id="SignalP"/>
    </source>
</evidence>
<dbReference type="AlphaFoldDB" id="A0A087GW01"/>
<accession>A0A087GW01</accession>
<proteinExistence type="predicted"/>
<dbReference type="Gramene" id="KFK34053">
    <property type="protein sequence ID" value="KFK34053"/>
    <property type="gene ID" value="AALP_AA5G096000"/>
</dbReference>
<dbReference type="Proteomes" id="UP000029120">
    <property type="component" value="Chromosome 5"/>
</dbReference>
<reference evidence="3" key="1">
    <citation type="journal article" date="2015" name="Nat. Plants">
        <title>Genome expansion of Arabis alpina linked with retrotransposition and reduced symmetric DNA methylation.</title>
        <authorList>
            <person name="Willing E.M."/>
            <person name="Rawat V."/>
            <person name="Mandakova T."/>
            <person name="Maumus F."/>
            <person name="James G.V."/>
            <person name="Nordstroem K.J."/>
            <person name="Becker C."/>
            <person name="Warthmann N."/>
            <person name="Chica C."/>
            <person name="Szarzynska B."/>
            <person name="Zytnicki M."/>
            <person name="Albani M.C."/>
            <person name="Kiefer C."/>
            <person name="Bergonzi S."/>
            <person name="Castaings L."/>
            <person name="Mateos J.L."/>
            <person name="Berns M.C."/>
            <person name="Bujdoso N."/>
            <person name="Piofczyk T."/>
            <person name="de Lorenzo L."/>
            <person name="Barrero-Sicilia C."/>
            <person name="Mateos I."/>
            <person name="Piednoel M."/>
            <person name="Hagmann J."/>
            <person name="Chen-Min-Tao R."/>
            <person name="Iglesias-Fernandez R."/>
            <person name="Schuster S.C."/>
            <person name="Alonso-Blanco C."/>
            <person name="Roudier F."/>
            <person name="Carbonero P."/>
            <person name="Paz-Ares J."/>
            <person name="Davis S.J."/>
            <person name="Pecinka A."/>
            <person name="Quesneville H."/>
            <person name="Colot V."/>
            <person name="Lysak M.A."/>
            <person name="Weigel D."/>
            <person name="Coupland G."/>
            <person name="Schneeberger K."/>
        </authorList>
    </citation>
    <scope>NUCLEOTIDE SEQUENCE [LARGE SCALE GENOMIC DNA]</scope>
    <source>
        <strain evidence="3">cv. Pajares</strain>
    </source>
</reference>
<protein>
    <submittedName>
        <fullName evidence="2">Uncharacterized protein</fullName>
    </submittedName>
</protein>
<feature type="signal peptide" evidence="1">
    <location>
        <begin position="1"/>
        <end position="22"/>
    </location>
</feature>